<dbReference type="EMBL" id="AMZH03000798">
    <property type="protein sequence ID" value="RRT81907.1"/>
    <property type="molecule type" value="Genomic_DNA"/>
</dbReference>
<comment type="caution">
    <text evidence="1">The sequence shown here is derived from an EMBL/GenBank/DDBJ whole genome shotgun (WGS) entry which is preliminary data.</text>
</comment>
<evidence type="ECO:0000313" key="2">
    <source>
        <dbReference type="Proteomes" id="UP000287651"/>
    </source>
</evidence>
<name>A0A427B0J6_ENSVE</name>
<accession>A0A427B0J6</accession>
<organism evidence="1 2">
    <name type="scientific">Ensete ventricosum</name>
    <name type="common">Abyssinian banana</name>
    <name type="synonym">Musa ensete</name>
    <dbReference type="NCBI Taxonomy" id="4639"/>
    <lineage>
        <taxon>Eukaryota</taxon>
        <taxon>Viridiplantae</taxon>
        <taxon>Streptophyta</taxon>
        <taxon>Embryophyta</taxon>
        <taxon>Tracheophyta</taxon>
        <taxon>Spermatophyta</taxon>
        <taxon>Magnoliopsida</taxon>
        <taxon>Liliopsida</taxon>
        <taxon>Zingiberales</taxon>
        <taxon>Musaceae</taxon>
        <taxon>Ensete</taxon>
    </lineage>
</organism>
<sequence length="68" mass="7556">MVKEEASSSDIGCDYGATSLLQVELVAIKGRTVVVWSKRPLPVMFTSMLVAIKAVGSKRLLWCVEDRW</sequence>
<gene>
    <name evidence="1" type="ORF">B296_00000408</name>
</gene>
<proteinExistence type="predicted"/>
<evidence type="ECO:0000313" key="1">
    <source>
        <dbReference type="EMBL" id="RRT81907.1"/>
    </source>
</evidence>
<dbReference type="Proteomes" id="UP000287651">
    <property type="component" value="Unassembled WGS sequence"/>
</dbReference>
<protein>
    <submittedName>
        <fullName evidence="1">Uncharacterized protein</fullName>
    </submittedName>
</protein>
<reference evidence="1 2" key="1">
    <citation type="journal article" date="2014" name="Agronomy (Basel)">
        <title>A Draft Genome Sequence for Ensete ventricosum, the Drought-Tolerant Tree Against Hunger.</title>
        <authorList>
            <person name="Harrison J."/>
            <person name="Moore K.A."/>
            <person name="Paszkiewicz K."/>
            <person name="Jones T."/>
            <person name="Grant M."/>
            <person name="Ambacheew D."/>
            <person name="Muzemil S."/>
            <person name="Studholme D.J."/>
        </authorList>
    </citation>
    <scope>NUCLEOTIDE SEQUENCE [LARGE SCALE GENOMIC DNA]</scope>
</reference>
<dbReference type="AlphaFoldDB" id="A0A427B0J6"/>